<dbReference type="PANTHER" id="PTHR45913:SF22">
    <property type="entry name" value="SCAN BOX DOMAIN-CONTAINING PROTEIN"/>
    <property type="match status" value="1"/>
</dbReference>
<dbReference type="EMBL" id="KQ419458">
    <property type="protein sequence ID" value="KOF83500.1"/>
    <property type="molecule type" value="Genomic_DNA"/>
</dbReference>
<sequence length="119" mass="13752">MCNLDNWKRKANIKNIAMFEKLLSILAAELCNNELDLVQNLFKLLMVKVPDDCQDEFLELKSDSQARDVFDQNSVTKFWPFMCNSYLEVAETAIHSLLPSVSSYLYKSGFSTLLQMKMK</sequence>
<evidence type="ECO:0000313" key="1">
    <source>
        <dbReference type="EMBL" id="KOF83500.1"/>
    </source>
</evidence>
<dbReference type="AlphaFoldDB" id="A0A0L8H400"/>
<protein>
    <recommendedName>
        <fullName evidence="2">HAT C-terminal dimerisation domain-containing protein</fullName>
    </recommendedName>
</protein>
<gene>
    <name evidence="1" type="ORF">OCBIM_22023673mg</name>
</gene>
<evidence type="ECO:0008006" key="2">
    <source>
        <dbReference type="Google" id="ProtNLM"/>
    </source>
</evidence>
<organism evidence="1">
    <name type="scientific">Octopus bimaculoides</name>
    <name type="common">California two-spotted octopus</name>
    <dbReference type="NCBI Taxonomy" id="37653"/>
    <lineage>
        <taxon>Eukaryota</taxon>
        <taxon>Metazoa</taxon>
        <taxon>Spiralia</taxon>
        <taxon>Lophotrochozoa</taxon>
        <taxon>Mollusca</taxon>
        <taxon>Cephalopoda</taxon>
        <taxon>Coleoidea</taxon>
        <taxon>Octopodiformes</taxon>
        <taxon>Octopoda</taxon>
        <taxon>Incirrata</taxon>
        <taxon>Octopodidae</taxon>
        <taxon>Octopus</taxon>
    </lineage>
</organism>
<dbReference type="PANTHER" id="PTHR45913">
    <property type="entry name" value="EPM2A-INTERACTING PROTEIN 1"/>
    <property type="match status" value="1"/>
</dbReference>
<reference evidence="1" key="1">
    <citation type="submission" date="2015-07" db="EMBL/GenBank/DDBJ databases">
        <title>MeaNS - Measles Nucleotide Surveillance Program.</title>
        <authorList>
            <person name="Tran T."/>
            <person name="Druce J."/>
        </authorList>
    </citation>
    <scope>NUCLEOTIDE SEQUENCE</scope>
    <source>
        <strain evidence="1">UCB-OBI-ISO-001</strain>
        <tissue evidence="1">Gonad</tissue>
    </source>
</reference>
<proteinExistence type="predicted"/>
<accession>A0A0L8H400</accession>
<name>A0A0L8H400_OCTBM</name>